<dbReference type="InterPro" id="IPR015931">
    <property type="entry name" value="Acnase/IPM_dHydase_lsu_aba_1/3"/>
</dbReference>
<sequence length="426" mass="44738">MENTVNGLTISEKILSRAAGMQVRAGDIAICTPDLAMGTDGSIPMALDYLERMRPGDSTPSLPQRLVFALDHYGQISGQKALSLQARARAYAVEHNIHLYDEAEGIGHQLILESGAARPGLLMVGADSHSTSYGAVNAFATGIGSSDLAGVLLCGQLWLKVPETISVILHGALRAEVSAKDVALFLARLYGADGASYRTLEFSGPGVAQLDMDDRIVLSNMSVELGAKAGIFPFDEVTRSWLQERTDVQYDPVIADDNACYSSVLELDLGAVVPQLALPHRVDNVIDADQVPYTAVDMVYLGTCTGGRVKDYQEALTVLQEGGGIAKGVRVVVTPASERVRAELDRSGMLAAFSALGAEIQAPGCGSCCGTCGTIPASGEKVISTANRNFKGRMGNAAASIYLASPRVCAMAAVRGGVGTKSEGKQ</sequence>
<organism evidence="8 9">
    <name type="scientific">Glaciimonas soli</name>
    <dbReference type="NCBI Taxonomy" id="2590999"/>
    <lineage>
        <taxon>Bacteria</taxon>
        <taxon>Pseudomonadati</taxon>
        <taxon>Pseudomonadota</taxon>
        <taxon>Betaproteobacteria</taxon>
        <taxon>Burkholderiales</taxon>
        <taxon>Oxalobacteraceae</taxon>
        <taxon>Glaciimonas</taxon>
    </lineage>
</organism>
<reference evidence="8 9" key="1">
    <citation type="submission" date="2019-10" db="EMBL/GenBank/DDBJ databases">
        <title>Glaciimonas soli sp. nov., a psychrophilic bacterium isolated from the forest soil of a high elevation mountain in Taiwan.</title>
        <authorList>
            <person name="Wang L.-T."/>
            <person name="Shieh W.Y."/>
        </authorList>
    </citation>
    <scope>NUCLEOTIDE SEQUENCE [LARGE SCALE GENOMIC DNA]</scope>
    <source>
        <strain evidence="8 9">GS1</strain>
    </source>
</reference>
<evidence type="ECO:0000259" key="7">
    <source>
        <dbReference type="Pfam" id="PF00330"/>
    </source>
</evidence>
<dbReference type="GO" id="GO:0051539">
    <property type="term" value="F:4 iron, 4 sulfur cluster binding"/>
    <property type="evidence" value="ECO:0007669"/>
    <property type="project" value="UniProtKB-KW"/>
</dbReference>
<dbReference type="InterPro" id="IPR036008">
    <property type="entry name" value="Aconitase_4Fe-4S_dom"/>
</dbReference>
<comment type="caution">
    <text evidence="8">The sequence shown here is derived from an EMBL/GenBank/DDBJ whole genome shotgun (WGS) entry which is preliminary data.</text>
</comment>
<evidence type="ECO:0000313" key="9">
    <source>
        <dbReference type="Proteomes" id="UP000451565"/>
    </source>
</evidence>
<dbReference type="Gene3D" id="3.30.499.10">
    <property type="entry name" value="Aconitase, domain 3"/>
    <property type="match status" value="2"/>
</dbReference>
<name>A0A843YVS2_9BURK</name>
<dbReference type="GO" id="GO:0003861">
    <property type="term" value="F:3-isopropylmalate dehydratase activity"/>
    <property type="evidence" value="ECO:0007669"/>
    <property type="project" value="InterPro"/>
</dbReference>
<dbReference type="EMBL" id="WINI01000008">
    <property type="protein sequence ID" value="MQR02077.1"/>
    <property type="molecule type" value="Genomic_DNA"/>
</dbReference>
<dbReference type="OrthoDB" id="9758061at2"/>
<protein>
    <submittedName>
        <fullName evidence="8">Homoaconitate hydratase family protein</fullName>
    </submittedName>
</protein>
<keyword evidence="4" id="KW-0408">Iron</keyword>
<evidence type="ECO:0000256" key="6">
    <source>
        <dbReference type="ARBA" id="ARBA00023239"/>
    </source>
</evidence>
<dbReference type="InterPro" id="IPR050067">
    <property type="entry name" value="IPM_dehydratase_rel_enz"/>
</dbReference>
<keyword evidence="3" id="KW-0479">Metal-binding</keyword>
<keyword evidence="2" id="KW-0004">4Fe-4S</keyword>
<keyword evidence="6" id="KW-0456">Lyase</keyword>
<dbReference type="Proteomes" id="UP000451565">
    <property type="component" value="Unassembled WGS sequence"/>
</dbReference>
<keyword evidence="5" id="KW-0411">Iron-sulfur</keyword>
<evidence type="ECO:0000256" key="3">
    <source>
        <dbReference type="ARBA" id="ARBA00022723"/>
    </source>
</evidence>
<accession>A0A843YVS2</accession>
<dbReference type="PRINTS" id="PR00415">
    <property type="entry name" value="ACONITASE"/>
</dbReference>
<feature type="domain" description="Aconitase/3-isopropylmalate dehydratase large subunit alpha/beta/alpha" evidence="7">
    <location>
        <begin position="89"/>
        <end position="416"/>
    </location>
</feature>
<dbReference type="InterPro" id="IPR006251">
    <property type="entry name" value="Homoacnase/IPMdehydase_lsu"/>
</dbReference>
<dbReference type="InterPro" id="IPR001030">
    <property type="entry name" value="Acoase/IPM_deHydtase_lsu_aba"/>
</dbReference>
<evidence type="ECO:0000256" key="5">
    <source>
        <dbReference type="ARBA" id="ARBA00023014"/>
    </source>
</evidence>
<dbReference type="PANTHER" id="PTHR43822">
    <property type="entry name" value="HOMOACONITASE, MITOCHONDRIAL-RELATED"/>
    <property type="match status" value="1"/>
</dbReference>
<dbReference type="GO" id="GO:0009098">
    <property type="term" value="P:L-leucine biosynthetic process"/>
    <property type="evidence" value="ECO:0007669"/>
    <property type="project" value="InterPro"/>
</dbReference>
<dbReference type="NCBIfam" id="TIGR02086">
    <property type="entry name" value="IPMI_arch"/>
    <property type="match status" value="1"/>
</dbReference>
<keyword evidence="9" id="KW-1185">Reference proteome</keyword>
<dbReference type="NCBIfam" id="TIGR01343">
    <property type="entry name" value="hacA_fam"/>
    <property type="match status" value="1"/>
</dbReference>
<evidence type="ECO:0000313" key="8">
    <source>
        <dbReference type="EMBL" id="MQR02077.1"/>
    </source>
</evidence>
<dbReference type="AlphaFoldDB" id="A0A843YVS2"/>
<evidence type="ECO:0000256" key="2">
    <source>
        <dbReference type="ARBA" id="ARBA00022485"/>
    </source>
</evidence>
<evidence type="ECO:0000256" key="4">
    <source>
        <dbReference type="ARBA" id="ARBA00023004"/>
    </source>
</evidence>
<gene>
    <name evidence="8" type="ORF">GEV47_15475</name>
</gene>
<dbReference type="NCBIfam" id="NF001614">
    <property type="entry name" value="PRK00402.1"/>
    <property type="match status" value="1"/>
</dbReference>
<dbReference type="InterPro" id="IPR011826">
    <property type="entry name" value="HAcnase/IPMdehydase_lsu_prok"/>
</dbReference>
<dbReference type="Pfam" id="PF00330">
    <property type="entry name" value="Aconitase"/>
    <property type="match status" value="1"/>
</dbReference>
<comment type="subunit">
    <text evidence="1">Heterodimer of LeuC and LeuD.</text>
</comment>
<dbReference type="GO" id="GO:0046872">
    <property type="term" value="F:metal ion binding"/>
    <property type="evidence" value="ECO:0007669"/>
    <property type="project" value="UniProtKB-KW"/>
</dbReference>
<dbReference type="PANTHER" id="PTHR43822:SF21">
    <property type="entry name" value="3-ISOPROPYLMALATE DEHYDRATASE LARGE SUBUNIT 1"/>
    <property type="match status" value="1"/>
</dbReference>
<evidence type="ECO:0000256" key="1">
    <source>
        <dbReference type="ARBA" id="ARBA00011271"/>
    </source>
</evidence>
<proteinExistence type="predicted"/>
<dbReference type="SUPFAM" id="SSF53732">
    <property type="entry name" value="Aconitase iron-sulfur domain"/>
    <property type="match status" value="1"/>
</dbReference>